<dbReference type="AlphaFoldDB" id="A0A319DL87"/>
<dbReference type="Proteomes" id="UP000248340">
    <property type="component" value="Unassembled WGS sequence"/>
</dbReference>
<dbReference type="EMBL" id="KZ821711">
    <property type="protein sequence ID" value="PYH80222.1"/>
    <property type="molecule type" value="Genomic_DNA"/>
</dbReference>
<dbReference type="RefSeq" id="XP_025490422.1">
    <property type="nucleotide sequence ID" value="XM_025640041.1"/>
</dbReference>
<dbReference type="OrthoDB" id="4492388at2759"/>
<organism evidence="2 3">
    <name type="scientific">Aspergillus uvarum CBS 121591</name>
    <dbReference type="NCBI Taxonomy" id="1448315"/>
    <lineage>
        <taxon>Eukaryota</taxon>
        <taxon>Fungi</taxon>
        <taxon>Dikarya</taxon>
        <taxon>Ascomycota</taxon>
        <taxon>Pezizomycotina</taxon>
        <taxon>Eurotiomycetes</taxon>
        <taxon>Eurotiomycetidae</taxon>
        <taxon>Eurotiales</taxon>
        <taxon>Aspergillaceae</taxon>
        <taxon>Aspergillus</taxon>
        <taxon>Aspergillus subgen. Circumdati</taxon>
    </lineage>
</organism>
<dbReference type="GeneID" id="37142783"/>
<sequence length="276" mass="31150">MSLFRRKEKDNDADSFRGSFSLPASRSEWVRLATQSRLIGKSLHDLVKLGSGSKKFSHILNDKAKYHLNEVWDDAEQLVAKSVEIQNYFSLVGNPDGLDAVAEGQPGWPGSWALVLNWQKRCVDIARKADAVDQFSPSANTRSQMKRKRDEPESKLKVEPDDWEPPNDEAVTNVALITFLDAVSTLIPQANFEVTIVRVAFEATFKTCSYKALTDGGIWIKNDIDDVRAIAEVKKGLRMDNSDRIRMQETAEIIGWLKSAKPWNDVFGGYRLLTFK</sequence>
<gene>
    <name evidence="2" type="ORF">BO82DRAFT_417832</name>
</gene>
<evidence type="ECO:0000313" key="3">
    <source>
        <dbReference type="Proteomes" id="UP000248340"/>
    </source>
</evidence>
<protein>
    <submittedName>
        <fullName evidence="2">Uncharacterized protein</fullName>
    </submittedName>
</protein>
<evidence type="ECO:0000313" key="2">
    <source>
        <dbReference type="EMBL" id="PYH80222.1"/>
    </source>
</evidence>
<accession>A0A319DL87</accession>
<evidence type="ECO:0000256" key="1">
    <source>
        <dbReference type="SAM" id="MobiDB-lite"/>
    </source>
</evidence>
<feature type="compositionally biased region" description="Basic and acidic residues" evidence="1">
    <location>
        <begin position="148"/>
        <end position="160"/>
    </location>
</feature>
<keyword evidence="3" id="KW-1185">Reference proteome</keyword>
<dbReference type="VEuPathDB" id="FungiDB:BO82DRAFT_417832"/>
<name>A0A319DL87_9EURO</name>
<proteinExistence type="predicted"/>
<reference evidence="2 3" key="1">
    <citation type="submission" date="2016-12" db="EMBL/GenBank/DDBJ databases">
        <title>The genomes of Aspergillus section Nigri reveals drivers in fungal speciation.</title>
        <authorList>
            <consortium name="DOE Joint Genome Institute"/>
            <person name="Vesth T.C."/>
            <person name="Nybo J."/>
            <person name="Theobald S."/>
            <person name="Brandl J."/>
            <person name="Frisvad J.C."/>
            <person name="Nielsen K.F."/>
            <person name="Lyhne E.K."/>
            <person name="Kogle M.E."/>
            <person name="Kuo A."/>
            <person name="Riley R."/>
            <person name="Clum A."/>
            <person name="Nolan M."/>
            <person name="Lipzen A."/>
            <person name="Salamov A."/>
            <person name="Henrissat B."/>
            <person name="Wiebenga A."/>
            <person name="De Vries R.P."/>
            <person name="Grigoriev I.V."/>
            <person name="Mortensen U.H."/>
            <person name="Andersen M.R."/>
            <person name="Baker S.E."/>
        </authorList>
    </citation>
    <scope>NUCLEOTIDE SEQUENCE [LARGE SCALE GENOMIC DNA]</scope>
    <source>
        <strain evidence="2 3">CBS 121591</strain>
    </source>
</reference>
<feature type="region of interest" description="Disordered" evidence="1">
    <location>
        <begin position="136"/>
        <end position="164"/>
    </location>
</feature>